<dbReference type="RefSeq" id="WP_058758198.1">
    <property type="nucleotide sequence ID" value="NZ_CP082346.1"/>
</dbReference>
<sequence length="117" mass="13610">MWEIIFTDTFREWLRAQDNKLKKRIAAALLNLQHYGPLLPRPYADTVNGSRFHNMKELRIQYAGQPIRALYAFDTQRKAVILCAGNKSGDKQFYARMICLADQLFTAYLNNAEENHS</sequence>
<dbReference type="Proteomes" id="UP000319715">
    <property type="component" value="Unassembled WGS sequence"/>
</dbReference>
<dbReference type="InterPro" id="IPR035093">
    <property type="entry name" value="RelE/ParE_toxin_dom_sf"/>
</dbReference>
<evidence type="ECO:0000313" key="2">
    <source>
        <dbReference type="Proteomes" id="UP000319715"/>
    </source>
</evidence>
<name>A0ABY2ZV92_9GAMM</name>
<dbReference type="Gene3D" id="3.30.2310.20">
    <property type="entry name" value="RelE-like"/>
    <property type="match status" value="1"/>
</dbReference>
<dbReference type="Pfam" id="PF05973">
    <property type="entry name" value="Gp49"/>
    <property type="match status" value="1"/>
</dbReference>
<organism evidence="1 2">
    <name type="scientific">Pantoea dispersa</name>
    <dbReference type="NCBI Taxonomy" id="59814"/>
    <lineage>
        <taxon>Bacteria</taxon>
        <taxon>Pseudomonadati</taxon>
        <taxon>Pseudomonadota</taxon>
        <taxon>Gammaproteobacteria</taxon>
        <taxon>Enterobacterales</taxon>
        <taxon>Erwiniaceae</taxon>
        <taxon>Pantoea</taxon>
    </lineage>
</organism>
<comment type="caution">
    <text evidence="1">The sequence shown here is derived from an EMBL/GenBank/DDBJ whole genome shotgun (WGS) entry which is preliminary data.</text>
</comment>
<reference evidence="1 2" key="1">
    <citation type="submission" date="2019-06" db="EMBL/GenBank/DDBJ databases">
        <title>Pantoea dispersa Assembly.</title>
        <authorList>
            <person name="Wang J."/>
        </authorList>
    </citation>
    <scope>NUCLEOTIDE SEQUENCE [LARGE SCALE GENOMIC DNA]</scope>
    <source>
        <strain evidence="2">bio</strain>
    </source>
</reference>
<protein>
    <submittedName>
        <fullName evidence="1">Type II toxin-antitoxin system RelE/ParE family toxin</fullName>
    </submittedName>
</protein>
<evidence type="ECO:0000313" key="1">
    <source>
        <dbReference type="EMBL" id="TQC70219.1"/>
    </source>
</evidence>
<keyword evidence="2" id="KW-1185">Reference proteome</keyword>
<dbReference type="GeneID" id="67449963"/>
<dbReference type="InterPro" id="IPR009241">
    <property type="entry name" value="HigB-like"/>
</dbReference>
<accession>A0ABY2ZV92</accession>
<dbReference type="SUPFAM" id="SSF143011">
    <property type="entry name" value="RelE-like"/>
    <property type="match status" value="1"/>
</dbReference>
<proteinExistence type="predicted"/>
<gene>
    <name evidence="1" type="ORF">FK492_19330</name>
</gene>
<dbReference type="EMBL" id="VICF01000009">
    <property type="protein sequence ID" value="TQC70219.1"/>
    <property type="molecule type" value="Genomic_DNA"/>
</dbReference>